<proteinExistence type="predicted"/>
<gene>
    <name evidence="1" type="ORF">UT29_C0005G0001</name>
</gene>
<accession>A0A0G0MG37</accession>
<name>A0A0G0MG37_YANXG</name>
<dbReference type="InterPro" id="IPR023366">
    <property type="entry name" value="ATP_synth_asu-like_sf"/>
</dbReference>
<protein>
    <submittedName>
        <fullName evidence="1">Uncharacterized protein</fullName>
    </submittedName>
</protein>
<dbReference type="AlphaFoldDB" id="A0A0G0MG37"/>
<dbReference type="Proteomes" id="UP000034845">
    <property type="component" value="Unassembled WGS sequence"/>
</dbReference>
<dbReference type="EMBL" id="LBWF01000005">
    <property type="protein sequence ID" value="KKR02128.1"/>
    <property type="molecule type" value="Genomic_DNA"/>
</dbReference>
<evidence type="ECO:0000313" key="1">
    <source>
        <dbReference type="EMBL" id="KKR02128.1"/>
    </source>
</evidence>
<comment type="caution">
    <text evidence="1">The sequence shown here is derived from an EMBL/GenBank/DDBJ whole genome shotgun (WGS) entry which is preliminary data.</text>
</comment>
<organism evidence="1 2">
    <name type="scientific">Yanofskybacteria sp. (strain GW2011_GWA1_39_13)</name>
    <dbReference type="NCBI Taxonomy" id="1619019"/>
    <lineage>
        <taxon>Bacteria</taxon>
        <taxon>Candidatus Yanofskyibacteriota</taxon>
    </lineage>
</organism>
<sequence>ADVNIDSCNFIDMDTFIFLSSASVLNSTFRRTNAITAPGTDMTGSTIATPTVAADAGALVWNVATDPDGLLDNMTFSKGTNAHHAIDFGTSVTTDITLRGIEFTGFGSTGDSNDSTVRFLATGGSLTLNLVGCTVNGAVATTSNFSVDDAAGITVLVNIDPVTFSVTAKDLDTGAVIENARVMVPVTSSANFPYQASVTITSSGTTTATVAHATHGRATGDNILIAGANQDAYNGAFQITVTGAGTYTYTMPDTAADATGTITATMVLLNGFTNASGVISDTRTYGAAQPVSGWVRRHTYGPSYTSATWTESTSTLTKTGAFTGFSGTFLLTITAGTNMTPGVYLATYVNANDVTLPGGAGSADSSDVAFTIGAKPLYRQAPVADTISATNGLSVTVFLQPDE</sequence>
<reference evidence="1 2" key="1">
    <citation type="journal article" date="2015" name="Nature">
        <title>rRNA introns, odd ribosomes, and small enigmatic genomes across a large radiation of phyla.</title>
        <authorList>
            <person name="Brown C.T."/>
            <person name="Hug L.A."/>
            <person name="Thomas B.C."/>
            <person name="Sharon I."/>
            <person name="Castelle C.J."/>
            <person name="Singh A."/>
            <person name="Wilkins M.J."/>
            <person name="Williams K.H."/>
            <person name="Banfield J.F."/>
        </authorList>
    </citation>
    <scope>NUCLEOTIDE SEQUENCE [LARGE SCALE GENOMIC DNA]</scope>
    <source>
        <strain evidence="2">GW2011_GWA1_39_13</strain>
    </source>
</reference>
<dbReference type="Gene3D" id="2.40.30.20">
    <property type="match status" value="1"/>
</dbReference>
<feature type="non-terminal residue" evidence="1">
    <location>
        <position position="1"/>
    </location>
</feature>
<evidence type="ECO:0000313" key="2">
    <source>
        <dbReference type="Proteomes" id="UP000034845"/>
    </source>
</evidence>